<evidence type="ECO:0000313" key="3">
    <source>
        <dbReference type="Proteomes" id="UP000027265"/>
    </source>
</evidence>
<dbReference type="HOGENOM" id="CLU_1643945_0_0_1"/>
<evidence type="ECO:0008006" key="4">
    <source>
        <dbReference type="Google" id="ProtNLM"/>
    </source>
</evidence>
<accession>A0A067PYD0</accession>
<gene>
    <name evidence="2" type="ORF">JAAARDRAFT_307387</name>
</gene>
<dbReference type="PROSITE" id="PS00107">
    <property type="entry name" value="PROTEIN_KINASE_ATP"/>
    <property type="match status" value="1"/>
</dbReference>
<organism evidence="2 3">
    <name type="scientific">Jaapia argillacea MUCL 33604</name>
    <dbReference type="NCBI Taxonomy" id="933084"/>
    <lineage>
        <taxon>Eukaryota</taxon>
        <taxon>Fungi</taxon>
        <taxon>Dikarya</taxon>
        <taxon>Basidiomycota</taxon>
        <taxon>Agaricomycotina</taxon>
        <taxon>Agaricomycetes</taxon>
        <taxon>Agaricomycetidae</taxon>
        <taxon>Jaapiales</taxon>
        <taxon>Jaapiaceae</taxon>
        <taxon>Jaapia</taxon>
    </lineage>
</organism>
<proteinExistence type="predicted"/>
<dbReference type="GO" id="GO:0005524">
    <property type="term" value="F:ATP binding"/>
    <property type="evidence" value="ECO:0007669"/>
    <property type="project" value="UniProtKB-UniRule"/>
</dbReference>
<keyword evidence="1" id="KW-0547">Nucleotide-binding</keyword>
<evidence type="ECO:0000256" key="1">
    <source>
        <dbReference type="PROSITE-ProRule" id="PRU10141"/>
    </source>
</evidence>
<keyword evidence="3" id="KW-1185">Reference proteome</keyword>
<dbReference type="EMBL" id="KL197722">
    <property type="protein sequence ID" value="KDQ56287.1"/>
    <property type="molecule type" value="Genomic_DNA"/>
</dbReference>
<name>A0A067PYD0_9AGAM</name>
<feature type="binding site" evidence="1">
    <location>
        <position position="145"/>
    </location>
    <ligand>
        <name>ATP</name>
        <dbReference type="ChEBI" id="CHEBI:30616"/>
    </ligand>
</feature>
<dbReference type="Proteomes" id="UP000027265">
    <property type="component" value="Unassembled WGS sequence"/>
</dbReference>
<evidence type="ECO:0000313" key="2">
    <source>
        <dbReference type="EMBL" id="KDQ56287.1"/>
    </source>
</evidence>
<reference evidence="3" key="1">
    <citation type="journal article" date="2014" name="Proc. Natl. Acad. Sci. U.S.A.">
        <title>Extensive sampling of basidiomycete genomes demonstrates inadequacy of the white-rot/brown-rot paradigm for wood decay fungi.</title>
        <authorList>
            <person name="Riley R."/>
            <person name="Salamov A.A."/>
            <person name="Brown D.W."/>
            <person name="Nagy L.G."/>
            <person name="Floudas D."/>
            <person name="Held B.W."/>
            <person name="Levasseur A."/>
            <person name="Lombard V."/>
            <person name="Morin E."/>
            <person name="Otillar R."/>
            <person name="Lindquist E.A."/>
            <person name="Sun H."/>
            <person name="LaButti K.M."/>
            <person name="Schmutz J."/>
            <person name="Jabbour D."/>
            <person name="Luo H."/>
            <person name="Baker S.E."/>
            <person name="Pisabarro A.G."/>
            <person name="Walton J.D."/>
            <person name="Blanchette R.A."/>
            <person name="Henrissat B."/>
            <person name="Martin F."/>
            <person name="Cullen D."/>
            <person name="Hibbett D.S."/>
            <person name="Grigoriev I.V."/>
        </authorList>
    </citation>
    <scope>NUCLEOTIDE SEQUENCE [LARGE SCALE GENOMIC DNA]</scope>
    <source>
        <strain evidence="3">MUCL 33604</strain>
    </source>
</reference>
<sequence length="161" mass="18267">MPSSGQIITQELQLASTIFTQLQSDTSNFEGRKQQEAQLVAHVKRIIEEPIEQLREQLSYDYLRLLVDILHYACDKSLFALQESTVNWHRLRAHHILYDLAISHHRLPSSIAVDSIQRKGKDPIGSGGSSSIYMGYLCGKPVALKRIRIFSPQPISKVTVR</sequence>
<dbReference type="InterPro" id="IPR017441">
    <property type="entry name" value="Protein_kinase_ATP_BS"/>
</dbReference>
<dbReference type="AlphaFoldDB" id="A0A067PYD0"/>
<protein>
    <recommendedName>
        <fullName evidence="4">Protein kinase domain-containing protein</fullName>
    </recommendedName>
</protein>
<dbReference type="InParanoid" id="A0A067PYD0"/>
<keyword evidence="1" id="KW-0067">ATP-binding</keyword>